<name>A0A4Z0ZA16_9PEZI</name>
<sequence length="255" mass="27895">MSGNNGKEYKPYTTPYTGTGSVKTEQGWVNSRDLGAPGAASGPGSRRDSGPPVPPFHHVELTTTNVGPPPGYESSYNATGHGGKRSMSLGSRPSRPSPINPNNAEIEGIKGPDGVGFDLPKYHEDLSKMSNRDIALKIGLLHLKKGNVHDDMHQAATSRDILSREPHEQFKLRNENARQLGEVEEAIRAWEEVQVTRAENMFHPGLVDMLMISQDYYEKEEPKDQQLAPDRVCSSSSGLDLEGKKGKNSGRSTDF</sequence>
<evidence type="ECO:0000313" key="2">
    <source>
        <dbReference type="EMBL" id="TGJ88455.1"/>
    </source>
</evidence>
<gene>
    <name evidence="2" type="ORF">E0Z10_g287</name>
</gene>
<evidence type="ECO:0000256" key="1">
    <source>
        <dbReference type="SAM" id="MobiDB-lite"/>
    </source>
</evidence>
<dbReference type="OrthoDB" id="4716581at2759"/>
<evidence type="ECO:0000313" key="3">
    <source>
        <dbReference type="Proteomes" id="UP000297716"/>
    </source>
</evidence>
<feature type="region of interest" description="Disordered" evidence="1">
    <location>
        <begin position="219"/>
        <end position="255"/>
    </location>
</feature>
<feature type="region of interest" description="Disordered" evidence="1">
    <location>
        <begin position="1"/>
        <end position="112"/>
    </location>
</feature>
<feature type="compositionally biased region" description="Low complexity" evidence="1">
    <location>
        <begin position="11"/>
        <end position="20"/>
    </location>
</feature>
<dbReference type="Proteomes" id="UP000297716">
    <property type="component" value="Unassembled WGS sequence"/>
</dbReference>
<dbReference type="EMBL" id="SKBN01000003">
    <property type="protein sequence ID" value="TGJ88455.1"/>
    <property type="molecule type" value="Genomic_DNA"/>
</dbReference>
<proteinExistence type="predicted"/>
<protein>
    <submittedName>
        <fullName evidence="2">Uncharacterized protein</fullName>
    </submittedName>
</protein>
<organism evidence="2 3">
    <name type="scientific">Xylaria hypoxylon</name>
    <dbReference type="NCBI Taxonomy" id="37992"/>
    <lineage>
        <taxon>Eukaryota</taxon>
        <taxon>Fungi</taxon>
        <taxon>Dikarya</taxon>
        <taxon>Ascomycota</taxon>
        <taxon>Pezizomycotina</taxon>
        <taxon>Sordariomycetes</taxon>
        <taxon>Xylariomycetidae</taxon>
        <taxon>Xylariales</taxon>
        <taxon>Xylariaceae</taxon>
        <taxon>Xylaria</taxon>
    </lineage>
</organism>
<dbReference type="AlphaFoldDB" id="A0A4Z0ZA16"/>
<keyword evidence="3" id="KW-1185">Reference proteome</keyword>
<feature type="compositionally biased region" description="Low complexity" evidence="1">
    <location>
        <begin position="35"/>
        <end position="44"/>
    </location>
</feature>
<accession>A0A4Z0ZA16</accession>
<reference evidence="2 3" key="1">
    <citation type="submission" date="2019-03" db="EMBL/GenBank/DDBJ databases">
        <title>Draft genome sequence of Xylaria hypoxylon DSM 108379, a ubiquitous saprotrophic-parasitic fungi on hardwood.</title>
        <authorList>
            <person name="Buettner E."/>
            <person name="Leonhardt S."/>
            <person name="Gebauer A.M."/>
            <person name="Liers C."/>
            <person name="Hofrichter M."/>
            <person name="Kellner H."/>
        </authorList>
    </citation>
    <scope>NUCLEOTIDE SEQUENCE [LARGE SCALE GENOMIC DNA]</scope>
    <source>
        <strain evidence="2 3">DSM 108379</strain>
    </source>
</reference>
<comment type="caution">
    <text evidence="2">The sequence shown here is derived from an EMBL/GenBank/DDBJ whole genome shotgun (WGS) entry which is preliminary data.</text>
</comment>